<name>A0A2I4Q2B2_9PHAE</name>
<dbReference type="InterPro" id="IPR002583">
    <property type="entry name" value="Ribosomal_bS20"/>
</dbReference>
<keyword evidence="3 6" id="KW-0694">RNA-binding</keyword>
<comment type="subcellular location">
    <subcellularLocation>
        <location evidence="6">Plastid</location>
        <location evidence="6">Chloroplast</location>
    </subcellularLocation>
</comment>
<comment type="similarity">
    <text evidence="1 6">Belongs to the bacterial ribosomal protein bS20 family.</text>
</comment>
<dbReference type="InterPro" id="IPR036510">
    <property type="entry name" value="Ribosomal_bS20_sf"/>
</dbReference>
<evidence type="ECO:0000256" key="5">
    <source>
        <dbReference type="ARBA" id="ARBA00023274"/>
    </source>
</evidence>
<dbReference type="GO" id="GO:0015935">
    <property type="term" value="C:small ribosomal subunit"/>
    <property type="evidence" value="ECO:0007669"/>
    <property type="project" value="TreeGrafter"/>
</dbReference>
<dbReference type="GO" id="GO:0006412">
    <property type="term" value="P:translation"/>
    <property type="evidence" value="ECO:0007669"/>
    <property type="project" value="UniProtKB-UniRule"/>
</dbReference>
<dbReference type="PANTHER" id="PTHR33398">
    <property type="entry name" value="30S RIBOSOMAL PROTEIN S20"/>
    <property type="match status" value="1"/>
</dbReference>
<dbReference type="GO" id="GO:0009507">
    <property type="term" value="C:chloroplast"/>
    <property type="evidence" value="ECO:0007669"/>
    <property type="project" value="UniProtKB-SubCell"/>
</dbReference>
<dbReference type="AlphaFoldDB" id="A0A2I4Q2B2"/>
<keyword evidence="5 6" id="KW-0687">Ribonucleoprotein</keyword>
<dbReference type="HAMAP" id="MF_00500">
    <property type="entry name" value="Ribosomal_bS20"/>
    <property type="match status" value="1"/>
</dbReference>
<keyword evidence="8" id="KW-0150">Chloroplast</keyword>
<dbReference type="GeneID" id="35656012"/>
<evidence type="ECO:0000256" key="1">
    <source>
        <dbReference type="ARBA" id="ARBA00007634"/>
    </source>
</evidence>
<evidence type="ECO:0000256" key="6">
    <source>
        <dbReference type="HAMAP-Rule" id="MF_00500"/>
    </source>
</evidence>
<organism evidence="8">
    <name type="scientific">Dictyopteris divaricata</name>
    <dbReference type="NCBI Taxonomy" id="156996"/>
    <lineage>
        <taxon>Eukaryota</taxon>
        <taxon>Sar</taxon>
        <taxon>Stramenopiles</taxon>
        <taxon>Ochrophyta</taxon>
        <taxon>PX clade</taxon>
        <taxon>Phaeophyceae</taxon>
        <taxon>Dictyotales</taxon>
        <taxon>Dictyotaceae</taxon>
        <taxon>Dictyopteris</taxon>
    </lineage>
</organism>
<proteinExistence type="inferred from homology"/>
<gene>
    <name evidence="6 8" type="primary">rps20</name>
</gene>
<dbReference type="RefSeq" id="YP_009455763.1">
    <property type="nucleotide sequence ID" value="NC_036804.1"/>
</dbReference>
<dbReference type="EMBL" id="KY433579">
    <property type="protein sequence ID" value="AQZ24979.1"/>
    <property type="molecule type" value="Genomic_DNA"/>
</dbReference>
<feature type="region of interest" description="Disordered" evidence="7">
    <location>
        <begin position="1"/>
        <end position="20"/>
    </location>
</feature>
<reference evidence="8" key="1">
    <citation type="journal article" date="2017" name="Mar. Biotechnol.">
        <title>Plastid Genome of Dictyopteris divaricata (Dictyotales, Phaeophyceae): Understanding the Evolution of Plastid Genomes in Brown Algae.</title>
        <authorList>
            <person name="Liu F."/>
            <person name="Jin Z."/>
            <person name="Wang Y."/>
            <person name="Bi Y."/>
            <person name="Melton J.T.III."/>
        </authorList>
    </citation>
    <scope>NUCLEOTIDE SEQUENCE</scope>
</reference>
<evidence type="ECO:0000256" key="2">
    <source>
        <dbReference type="ARBA" id="ARBA00022730"/>
    </source>
</evidence>
<dbReference type="PANTHER" id="PTHR33398:SF1">
    <property type="entry name" value="SMALL RIBOSOMAL SUBUNIT PROTEIN BS20C"/>
    <property type="match status" value="1"/>
</dbReference>
<dbReference type="Pfam" id="PF01649">
    <property type="entry name" value="Ribosomal_S20p"/>
    <property type="match status" value="1"/>
</dbReference>
<dbReference type="GO" id="GO:0003735">
    <property type="term" value="F:structural constituent of ribosome"/>
    <property type="evidence" value="ECO:0007669"/>
    <property type="project" value="InterPro"/>
</dbReference>
<comment type="function">
    <text evidence="6">Binds directly to 16S ribosomal RNA.</text>
</comment>
<dbReference type="Gene3D" id="1.20.58.110">
    <property type="entry name" value="Ribosomal protein S20"/>
    <property type="match status" value="1"/>
</dbReference>
<evidence type="ECO:0000256" key="4">
    <source>
        <dbReference type="ARBA" id="ARBA00022980"/>
    </source>
</evidence>
<protein>
    <recommendedName>
        <fullName evidence="6">Small ribosomal subunit protein bS20c</fullName>
    </recommendedName>
</protein>
<accession>A0A2I4Q2B2</accession>
<evidence type="ECO:0000256" key="3">
    <source>
        <dbReference type="ARBA" id="ARBA00022884"/>
    </source>
</evidence>
<keyword evidence="2 6" id="KW-0699">rRNA-binding</keyword>
<keyword evidence="4 6" id="KW-0689">Ribosomal protein</keyword>
<evidence type="ECO:0000313" key="8">
    <source>
        <dbReference type="EMBL" id="AQZ24979.1"/>
    </source>
</evidence>
<sequence length="94" mass="11055">MANTNSAKKRIRTNRRNNERNTIYKSRSKTFIKNYLALTQSYKLTQNEKKILEVKNSLNLALSQLDKAAKKNVYHKNNIARKKSNLLKVYNQLL</sequence>
<evidence type="ECO:0000256" key="7">
    <source>
        <dbReference type="SAM" id="MobiDB-lite"/>
    </source>
</evidence>
<geneLocation type="chloroplast" evidence="8"/>
<keyword evidence="8" id="KW-0934">Plastid</keyword>
<dbReference type="NCBIfam" id="TIGR00029">
    <property type="entry name" value="S20"/>
    <property type="match status" value="1"/>
</dbReference>
<dbReference type="SUPFAM" id="SSF46992">
    <property type="entry name" value="Ribosomal protein S20"/>
    <property type="match status" value="1"/>
</dbReference>
<dbReference type="GO" id="GO:0070181">
    <property type="term" value="F:small ribosomal subunit rRNA binding"/>
    <property type="evidence" value="ECO:0007669"/>
    <property type="project" value="TreeGrafter"/>
</dbReference>